<dbReference type="InterPro" id="IPR011006">
    <property type="entry name" value="CheY-like_superfamily"/>
</dbReference>
<dbReference type="KEGG" id="osg:BST96_03290"/>
<evidence type="ECO:0000313" key="6">
    <source>
        <dbReference type="Proteomes" id="UP000193450"/>
    </source>
</evidence>
<proteinExistence type="predicted"/>
<protein>
    <recommendedName>
        <fullName evidence="7">Two-component system response regulator</fullName>
    </recommendedName>
</protein>
<dbReference type="Pfam" id="PF00072">
    <property type="entry name" value="Response_reg"/>
    <property type="match status" value="1"/>
</dbReference>
<sequence>MNTVTADVTPLAENYGLIQLMHDSDTYQQTLLLVDDEKNVLNALRRLFYGADYQVVTASSGEEALLMMEQYSPDMIISDVRMPGMNGVELLVHIAEKYPDTERVLLTGYSDIESTIDAINSGGISQYIQKPWNDEKLLKLVDKTLSYLDLKQHNESLQATVRSQNEQLKSFNQQLEAKVEKGVLALTETHRQLVARTDALKQSYHNFVELFLTLMKSRLGDFYQDDDQASRLALDIGQSLGLDIEDLQALHFAAKLRHIGLLELDDSVIKTPYEALTPEQQKQLQQYPVIANDLLCSQPFLAAASDIILMHKEQLNGKGYPHKLVAEEISLPAKILAVVNDYLALINGAITAEPLTITDAVNWIAQREGEQYAAEAVAALIYLVENDRHAINELRLEAAQLQPGMVLSRDFHNANGGLLLAKGSKLNPSMITRIGEITQHIGDTPSLYIYSPKEPYEISSDS</sequence>
<organism evidence="5 6">
    <name type="scientific">Oceanicoccus sagamiensis</name>
    <dbReference type="NCBI Taxonomy" id="716816"/>
    <lineage>
        <taxon>Bacteria</taxon>
        <taxon>Pseudomonadati</taxon>
        <taxon>Pseudomonadota</taxon>
        <taxon>Gammaproteobacteria</taxon>
        <taxon>Cellvibrionales</taxon>
        <taxon>Spongiibacteraceae</taxon>
        <taxon>Oceanicoccus</taxon>
    </lineage>
</organism>
<gene>
    <name evidence="5" type="ORF">BST96_03290</name>
</gene>
<dbReference type="SMART" id="SM00448">
    <property type="entry name" value="REC"/>
    <property type="match status" value="1"/>
</dbReference>
<dbReference type="Pfam" id="PF13487">
    <property type="entry name" value="HD_5"/>
    <property type="match status" value="1"/>
</dbReference>
<dbReference type="GO" id="GO:0000160">
    <property type="term" value="P:phosphorelay signal transduction system"/>
    <property type="evidence" value="ECO:0007669"/>
    <property type="project" value="InterPro"/>
</dbReference>
<evidence type="ECO:0000256" key="2">
    <source>
        <dbReference type="SAM" id="Coils"/>
    </source>
</evidence>
<feature type="modified residue" description="4-aspartylphosphate" evidence="1">
    <location>
        <position position="79"/>
    </location>
</feature>
<dbReference type="InterPro" id="IPR052020">
    <property type="entry name" value="Cyclic_di-GMP/3'3'-cGAMP_PDE"/>
</dbReference>
<keyword evidence="6" id="KW-1185">Reference proteome</keyword>
<dbReference type="PROSITE" id="PS50110">
    <property type="entry name" value="RESPONSE_REGULATORY"/>
    <property type="match status" value="1"/>
</dbReference>
<keyword evidence="2" id="KW-0175">Coiled coil</keyword>
<dbReference type="OrthoDB" id="9802066at2"/>
<evidence type="ECO:0000256" key="1">
    <source>
        <dbReference type="PROSITE-ProRule" id="PRU00169"/>
    </source>
</evidence>
<dbReference type="Gene3D" id="3.40.50.2300">
    <property type="match status" value="1"/>
</dbReference>
<dbReference type="RefSeq" id="WP_085757321.1">
    <property type="nucleotide sequence ID" value="NZ_CP019343.1"/>
</dbReference>
<dbReference type="InterPro" id="IPR001789">
    <property type="entry name" value="Sig_transdc_resp-reg_receiver"/>
</dbReference>
<evidence type="ECO:0008006" key="7">
    <source>
        <dbReference type="Google" id="ProtNLM"/>
    </source>
</evidence>
<dbReference type="PANTHER" id="PTHR45228">
    <property type="entry name" value="CYCLIC DI-GMP PHOSPHODIESTERASE TM_0186-RELATED"/>
    <property type="match status" value="1"/>
</dbReference>
<evidence type="ECO:0000259" key="4">
    <source>
        <dbReference type="PROSITE" id="PS51832"/>
    </source>
</evidence>
<feature type="coiled-coil region" evidence="2">
    <location>
        <begin position="147"/>
        <end position="181"/>
    </location>
</feature>
<reference evidence="5 6" key="1">
    <citation type="submission" date="2016-11" db="EMBL/GenBank/DDBJ databases">
        <title>Trade-off between light-utilization and light-protection in marine flavobacteria.</title>
        <authorList>
            <person name="Kumagai Y."/>
        </authorList>
    </citation>
    <scope>NUCLEOTIDE SEQUENCE [LARGE SCALE GENOMIC DNA]</scope>
    <source>
        <strain evidence="5 6">NBRC 107125</strain>
    </source>
</reference>
<evidence type="ECO:0000313" key="5">
    <source>
        <dbReference type="EMBL" id="ARN73215.1"/>
    </source>
</evidence>
<dbReference type="AlphaFoldDB" id="A0A1X9NBC2"/>
<dbReference type="STRING" id="716816.BST96_03290"/>
<dbReference type="SUPFAM" id="SSF52172">
    <property type="entry name" value="CheY-like"/>
    <property type="match status" value="1"/>
</dbReference>
<accession>A0A1X9NBC2</accession>
<name>A0A1X9NBC2_9GAMM</name>
<dbReference type="InterPro" id="IPR037522">
    <property type="entry name" value="HD_GYP_dom"/>
</dbReference>
<feature type="domain" description="Response regulatory" evidence="3">
    <location>
        <begin position="30"/>
        <end position="145"/>
    </location>
</feature>
<dbReference type="PANTHER" id="PTHR45228:SF8">
    <property type="entry name" value="TWO-COMPONENT RESPONSE REGULATOR-RELATED"/>
    <property type="match status" value="1"/>
</dbReference>
<feature type="domain" description="HD-GYP" evidence="4">
    <location>
        <begin position="200"/>
        <end position="396"/>
    </location>
</feature>
<dbReference type="SUPFAM" id="SSF109604">
    <property type="entry name" value="HD-domain/PDEase-like"/>
    <property type="match status" value="1"/>
</dbReference>
<evidence type="ECO:0000259" key="3">
    <source>
        <dbReference type="PROSITE" id="PS50110"/>
    </source>
</evidence>
<dbReference type="CDD" id="cd17569">
    <property type="entry name" value="REC_HupR-like"/>
    <property type="match status" value="1"/>
</dbReference>
<dbReference type="EMBL" id="CP019343">
    <property type="protein sequence ID" value="ARN73215.1"/>
    <property type="molecule type" value="Genomic_DNA"/>
</dbReference>
<dbReference type="Proteomes" id="UP000193450">
    <property type="component" value="Chromosome"/>
</dbReference>
<keyword evidence="1" id="KW-0597">Phosphoprotein</keyword>
<dbReference type="Gene3D" id="1.10.3210.10">
    <property type="entry name" value="Hypothetical protein af1432"/>
    <property type="match status" value="1"/>
</dbReference>
<dbReference type="PROSITE" id="PS51832">
    <property type="entry name" value="HD_GYP"/>
    <property type="match status" value="1"/>
</dbReference>